<evidence type="ECO:0000256" key="8">
    <source>
        <dbReference type="SAM" id="Phobius"/>
    </source>
</evidence>
<evidence type="ECO:0000256" key="7">
    <source>
        <dbReference type="SAM" id="MobiDB-lite"/>
    </source>
</evidence>
<feature type="transmembrane region" description="Helical" evidence="8">
    <location>
        <begin position="86"/>
        <end position="110"/>
    </location>
</feature>
<feature type="transmembrane region" description="Helical" evidence="8">
    <location>
        <begin position="347"/>
        <end position="369"/>
    </location>
</feature>
<dbReference type="SUPFAM" id="SSF103473">
    <property type="entry name" value="MFS general substrate transporter"/>
    <property type="match status" value="1"/>
</dbReference>
<dbReference type="InterPro" id="IPR036259">
    <property type="entry name" value="MFS_trans_sf"/>
</dbReference>
<feature type="transmembrane region" description="Helical" evidence="8">
    <location>
        <begin position="311"/>
        <end position="327"/>
    </location>
</feature>
<feature type="transmembrane region" description="Helical" evidence="8">
    <location>
        <begin position="116"/>
        <end position="135"/>
    </location>
</feature>
<evidence type="ECO:0000256" key="3">
    <source>
        <dbReference type="ARBA" id="ARBA00022448"/>
    </source>
</evidence>
<dbReference type="InterPro" id="IPR011701">
    <property type="entry name" value="MFS"/>
</dbReference>
<evidence type="ECO:0000256" key="6">
    <source>
        <dbReference type="ARBA" id="ARBA00023136"/>
    </source>
</evidence>
<feature type="transmembrane region" description="Helical" evidence="8">
    <location>
        <begin position="288"/>
        <end position="305"/>
    </location>
</feature>
<dbReference type="PROSITE" id="PS00216">
    <property type="entry name" value="SUGAR_TRANSPORT_1"/>
    <property type="match status" value="1"/>
</dbReference>
<protein>
    <submittedName>
        <fullName evidence="10">MFS transporter</fullName>
    </submittedName>
</protein>
<dbReference type="AlphaFoldDB" id="A0A1Q8CRS9"/>
<feature type="compositionally biased region" description="Basic and acidic residues" evidence="7">
    <location>
        <begin position="429"/>
        <end position="439"/>
    </location>
</feature>
<comment type="caution">
    <text evidence="10">The sequence shown here is derived from an EMBL/GenBank/DDBJ whole genome shotgun (WGS) entry which is preliminary data.</text>
</comment>
<keyword evidence="11" id="KW-1185">Reference proteome</keyword>
<organism evidence="10 11">
    <name type="scientific">Actinophytocola xanthii</name>
    <dbReference type="NCBI Taxonomy" id="1912961"/>
    <lineage>
        <taxon>Bacteria</taxon>
        <taxon>Bacillati</taxon>
        <taxon>Actinomycetota</taxon>
        <taxon>Actinomycetes</taxon>
        <taxon>Pseudonocardiales</taxon>
        <taxon>Pseudonocardiaceae</taxon>
    </lineage>
</organism>
<dbReference type="InterPro" id="IPR020846">
    <property type="entry name" value="MFS_dom"/>
</dbReference>
<dbReference type="PROSITE" id="PS50850">
    <property type="entry name" value="MFS"/>
    <property type="match status" value="1"/>
</dbReference>
<feature type="transmembrane region" description="Helical" evidence="8">
    <location>
        <begin position="220"/>
        <end position="236"/>
    </location>
</feature>
<feature type="transmembrane region" description="Helical" evidence="8">
    <location>
        <begin position="375"/>
        <end position="394"/>
    </location>
</feature>
<accession>A0A1Q8CRS9</accession>
<evidence type="ECO:0000256" key="2">
    <source>
        <dbReference type="ARBA" id="ARBA00007520"/>
    </source>
</evidence>
<name>A0A1Q8CRS9_9PSEU</name>
<feature type="transmembrane region" description="Helical" evidence="8">
    <location>
        <begin position="54"/>
        <end position="74"/>
    </location>
</feature>
<dbReference type="GO" id="GO:0022857">
    <property type="term" value="F:transmembrane transporter activity"/>
    <property type="evidence" value="ECO:0007669"/>
    <property type="project" value="InterPro"/>
</dbReference>
<proteinExistence type="inferred from homology"/>
<dbReference type="PANTHER" id="PTHR42718:SF9">
    <property type="entry name" value="MAJOR FACILITATOR SUPERFAMILY MULTIDRUG TRANSPORTER MFSC"/>
    <property type="match status" value="1"/>
</dbReference>
<dbReference type="GO" id="GO:0005886">
    <property type="term" value="C:plasma membrane"/>
    <property type="evidence" value="ECO:0007669"/>
    <property type="project" value="UniProtKB-SubCell"/>
</dbReference>
<feature type="transmembrane region" description="Helical" evidence="8">
    <location>
        <begin position="21"/>
        <end position="42"/>
    </location>
</feature>
<dbReference type="PANTHER" id="PTHR42718">
    <property type="entry name" value="MAJOR FACILITATOR SUPERFAMILY MULTIDRUG TRANSPORTER MFSC"/>
    <property type="match status" value="1"/>
</dbReference>
<evidence type="ECO:0000259" key="9">
    <source>
        <dbReference type="PROSITE" id="PS50850"/>
    </source>
</evidence>
<evidence type="ECO:0000313" key="11">
    <source>
        <dbReference type="Proteomes" id="UP000185596"/>
    </source>
</evidence>
<evidence type="ECO:0000256" key="5">
    <source>
        <dbReference type="ARBA" id="ARBA00022989"/>
    </source>
</evidence>
<feature type="domain" description="Major facilitator superfamily (MFS) profile" evidence="9">
    <location>
        <begin position="20"/>
        <end position="401"/>
    </location>
</feature>
<dbReference type="Gene3D" id="1.20.1720.10">
    <property type="entry name" value="Multidrug resistance protein D"/>
    <property type="match status" value="1"/>
</dbReference>
<comment type="similarity">
    <text evidence="2">Belongs to the major facilitator superfamily. TCR/Tet family.</text>
</comment>
<keyword evidence="3" id="KW-0813">Transport</keyword>
<dbReference type="EMBL" id="MSIE01000021">
    <property type="protein sequence ID" value="OLF17056.1"/>
    <property type="molecule type" value="Genomic_DNA"/>
</dbReference>
<keyword evidence="4 8" id="KW-0812">Transmembrane</keyword>
<sequence>MSAAPEAMSATPSTTRLPSEVWVLVAANFVIAAGFGLVAPALPTFARSFDVSVTAASIVVSAFAVARLVFAPASGRLVSAFGEQRVYLTGISIVAVTTGACAFAGAYWQLVLFRSIGGIGSTMFTVSAIALLIRVTPAPLRGRASGLWGTGFLLGNVAGPLLGGGLLTISLRAPFLVYAGMLFIAVLIVWWFLRNSTLAARITEEQAPAITVREAFRHRAYIAAMGSSFANGWAVFGVRVSLVPLFVTEVLHRDDAFAGTALAVFAAGNVAMLLLAGKLADSIGRKPVVLVGLLVAAGGTIWVGWTDDVLTFMIATVVAGLGAGLLAPPQQATVADVIGSTGRGGPVLATFQMSADIGAVLGPIVAGVLADQLSYATAFAVTGALCLVAALVWLPAPETLPRAATDRQHPTPEEAVAAELPVSSPAERAPAEENPPRSR</sequence>
<reference evidence="10 11" key="1">
    <citation type="submission" date="2016-12" db="EMBL/GenBank/DDBJ databases">
        <title>The draft genome sequence of Actinophytocola sp. 11-183.</title>
        <authorList>
            <person name="Wang W."/>
            <person name="Yuan L."/>
        </authorList>
    </citation>
    <scope>NUCLEOTIDE SEQUENCE [LARGE SCALE GENOMIC DNA]</scope>
    <source>
        <strain evidence="10 11">11-183</strain>
    </source>
</reference>
<gene>
    <name evidence="10" type="ORF">BU204_13250</name>
</gene>
<dbReference type="Pfam" id="PF07690">
    <property type="entry name" value="MFS_1"/>
    <property type="match status" value="1"/>
</dbReference>
<evidence type="ECO:0000313" key="10">
    <source>
        <dbReference type="EMBL" id="OLF17056.1"/>
    </source>
</evidence>
<dbReference type="Proteomes" id="UP000185596">
    <property type="component" value="Unassembled WGS sequence"/>
</dbReference>
<dbReference type="STRING" id="1912961.BU204_13250"/>
<dbReference type="InterPro" id="IPR001958">
    <property type="entry name" value="Tet-R_TetA/multi-R_MdtG-like"/>
</dbReference>
<feature type="transmembrane region" description="Helical" evidence="8">
    <location>
        <begin position="175"/>
        <end position="193"/>
    </location>
</feature>
<dbReference type="CDD" id="cd17325">
    <property type="entry name" value="MFS_MdtG_SLC18_like"/>
    <property type="match status" value="1"/>
</dbReference>
<keyword evidence="6 8" id="KW-0472">Membrane</keyword>
<feature type="transmembrane region" description="Helical" evidence="8">
    <location>
        <begin position="147"/>
        <end position="169"/>
    </location>
</feature>
<dbReference type="PRINTS" id="PR01035">
    <property type="entry name" value="TCRTETA"/>
</dbReference>
<feature type="transmembrane region" description="Helical" evidence="8">
    <location>
        <begin position="256"/>
        <end position="276"/>
    </location>
</feature>
<dbReference type="InterPro" id="IPR005829">
    <property type="entry name" value="Sugar_transporter_CS"/>
</dbReference>
<evidence type="ECO:0000256" key="4">
    <source>
        <dbReference type="ARBA" id="ARBA00022692"/>
    </source>
</evidence>
<feature type="region of interest" description="Disordered" evidence="7">
    <location>
        <begin position="402"/>
        <end position="439"/>
    </location>
</feature>
<evidence type="ECO:0000256" key="1">
    <source>
        <dbReference type="ARBA" id="ARBA00004651"/>
    </source>
</evidence>
<comment type="subcellular location">
    <subcellularLocation>
        <location evidence="1">Cell membrane</location>
        <topology evidence="1">Multi-pass membrane protein</topology>
    </subcellularLocation>
</comment>
<keyword evidence="5 8" id="KW-1133">Transmembrane helix</keyword>
<dbReference type="Gene3D" id="1.20.1250.20">
    <property type="entry name" value="MFS general substrate transporter like domains"/>
    <property type="match status" value="1"/>
</dbReference>